<keyword evidence="3" id="KW-0813">Transport</keyword>
<evidence type="ECO:0000313" key="15">
    <source>
        <dbReference type="Proteomes" id="UP000054350"/>
    </source>
</evidence>
<evidence type="ECO:0000256" key="4">
    <source>
        <dbReference type="ARBA" id="ARBA00022617"/>
    </source>
</evidence>
<dbReference type="PANTHER" id="PTHR15422">
    <property type="entry name" value="OS05G0565100 PROTEIN"/>
    <property type="match status" value="1"/>
</dbReference>
<keyword evidence="9" id="KW-0408">Iron</keyword>
<evidence type="ECO:0000256" key="9">
    <source>
        <dbReference type="ARBA" id="ARBA00023004"/>
    </source>
</evidence>
<keyword evidence="8 12" id="KW-1133">Transmembrane helix</keyword>
<evidence type="ECO:0000313" key="14">
    <source>
        <dbReference type="EMBL" id="KNE68199.1"/>
    </source>
</evidence>
<feature type="transmembrane region" description="Helical" evidence="12">
    <location>
        <begin position="53"/>
        <end position="72"/>
    </location>
</feature>
<feature type="transmembrane region" description="Helical" evidence="12">
    <location>
        <begin position="126"/>
        <end position="150"/>
    </location>
</feature>
<evidence type="ECO:0000256" key="10">
    <source>
        <dbReference type="ARBA" id="ARBA00023136"/>
    </source>
</evidence>
<keyword evidence="15" id="KW-1185">Reference proteome</keyword>
<name>A0A0L0T0U1_ALLM3</name>
<dbReference type="SMART" id="SM00665">
    <property type="entry name" value="B561"/>
    <property type="match status" value="1"/>
</dbReference>
<evidence type="ECO:0000259" key="13">
    <source>
        <dbReference type="SMART" id="SM00665"/>
    </source>
</evidence>
<dbReference type="AlphaFoldDB" id="A0A0L0T0U1"/>
<keyword evidence="10 12" id="KW-0472">Membrane</keyword>
<keyword evidence="7" id="KW-0249">Electron transport</keyword>
<comment type="cofactor">
    <cofactor evidence="1">
        <name>heme b</name>
        <dbReference type="ChEBI" id="CHEBI:60344"/>
    </cofactor>
</comment>
<comment type="subcellular location">
    <subcellularLocation>
        <location evidence="2">Membrane</location>
        <topology evidence="2">Multi-pass membrane protein</topology>
    </subcellularLocation>
</comment>
<dbReference type="Pfam" id="PF03188">
    <property type="entry name" value="Cytochrom_B561"/>
    <property type="match status" value="1"/>
</dbReference>
<dbReference type="Gene3D" id="1.20.120.1770">
    <property type="match status" value="1"/>
</dbReference>
<evidence type="ECO:0000256" key="7">
    <source>
        <dbReference type="ARBA" id="ARBA00022982"/>
    </source>
</evidence>
<dbReference type="InterPro" id="IPR045150">
    <property type="entry name" value="CYB561D1/2"/>
</dbReference>
<feature type="region of interest" description="Disordered" evidence="11">
    <location>
        <begin position="1"/>
        <end position="32"/>
    </location>
</feature>
<evidence type="ECO:0000256" key="1">
    <source>
        <dbReference type="ARBA" id="ARBA00001970"/>
    </source>
</evidence>
<dbReference type="GO" id="GO:0016020">
    <property type="term" value="C:membrane"/>
    <property type="evidence" value="ECO:0007669"/>
    <property type="project" value="UniProtKB-SubCell"/>
</dbReference>
<evidence type="ECO:0000256" key="6">
    <source>
        <dbReference type="ARBA" id="ARBA00022723"/>
    </source>
</evidence>
<dbReference type="EMBL" id="GG745356">
    <property type="protein sequence ID" value="KNE68199.1"/>
    <property type="molecule type" value="Genomic_DNA"/>
</dbReference>
<accession>A0A0L0T0U1</accession>
<keyword evidence="4" id="KW-0349">Heme</keyword>
<dbReference type="Proteomes" id="UP000054350">
    <property type="component" value="Unassembled WGS sequence"/>
</dbReference>
<keyword evidence="6" id="KW-0479">Metal-binding</keyword>
<protein>
    <recommendedName>
        <fullName evidence="13">Cytochrome b561 domain-containing protein</fullName>
    </recommendedName>
</protein>
<reference evidence="15" key="2">
    <citation type="submission" date="2009-11" db="EMBL/GenBank/DDBJ databases">
        <title>The Genome Sequence of Allomyces macrogynus strain ATCC 38327.</title>
        <authorList>
            <consortium name="The Broad Institute Genome Sequencing Platform"/>
            <person name="Russ C."/>
            <person name="Cuomo C."/>
            <person name="Shea T."/>
            <person name="Young S.K."/>
            <person name="Zeng Q."/>
            <person name="Koehrsen M."/>
            <person name="Haas B."/>
            <person name="Borodovsky M."/>
            <person name="Guigo R."/>
            <person name="Alvarado L."/>
            <person name="Berlin A."/>
            <person name="Borenstein D."/>
            <person name="Chen Z."/>
            <person name="Engels R."/>
            <person name="Freedman E."/>
            <person name="Gellesch M."/>
            <person name="Goldberg J."/>
            <person name="Griggs A."/>
            <person name="Gujja S."/>
            <person name="Heiman D."/>
            <person name="Hepburn T."/>
            <person name="Howarth C."/>
            <person name="Jen D."/>
            <person name="Larson L."/>
            <person name="Lewis B."/>
            <person name="Mehta T."/>
            <person name="Park D."/>
            <person name="Pearson M."/>
            <person name="Roberts A."/>
            <person name="Saif S."/>
            <person name="Shenoy N."/>
            <person name="Sisk P."/>
            <person name="Stolte C."/>
            <person name="Sykes S."/>
            <person name="Walk T."/>
            <person name="White J."/>
            <person name="Yandava C."/>
            <person name="Burger G."/>
            <person name="Gray M.W."/>
            <person name="Holland P.W.H."/>
            <person name="King N."/>
            <person name="Lang F.B.F."/>
            <person name="Roger A.J."/>
            <person name="Ruiz-Trillo I."/>
            <person name="Lander E."/>
            <person name="Nusbaum C."/>
        </authorList>
    </citation>
    <scope>NUCLEOTIDE SEQUENCE [LARGE SCALE GENOMIC DNA]</scope>
    <source>
        <strain evidence="15">ATCC 38327</strain>
    </source>
</reference>
<proteinExistence type="predicted"/>
<dbReference type="VEuPathDB" id="FungiDB:AMAG_12878"/>
<dbReference type="PANTHER" id="PTHR15422:SF45">
    <property type="entry name" value="CYTOCHROME B561 DOMAIN-CONTAINING PROTEIN"/>
    <property type="match status" value="1"/>
</dbReference>
<keyword evidence="5 12" id="KW-0812">Transmembrane</keyword>
<feature type="transmembrane region" description="Helical" evidence="12">
    <location>
        <begin position="204"/>
        <end position="220"/>
    </location>
</feature>
<evidence type="ECO:0000256" key="12">
    <source>
        <dbReference type="SAM" id="Phobius"/>
    </source>
</evidence>
<reference evidence="14 15" key="1">
    <citation type="submission" date="2009-11" db="EMBL/GenBank/DDBJ databases">
        <title>Annotation of Allomyces macrogynus ATCC 38327.</title>
        <authorList>
            <consortium name="The Broad Institute Genome Sequencing Platform"/>
            <person name="Russ C."/>
            <person name="Cuomo C."/>
            <person name="Burger G."/>
            <person name="Gray M.W."/>
            <person name="Holland P.W.H."/>
            <person name="King N."/>
            <person name="Lang F.B.F."/>
            <person name="Roger A.J."/>
            <person name="Ruiz-Trillo I."/>
            <person name="Young S.K."/>
            <person name="Zeng Q."/>
            <person name="Gargeya S."/>
            <person name="Fitzgerald M."/>
            <person name="Haas B."/>
            <person name="Abouelleil A."/>
            <person name="Alvarado L."/>
            <person name="Arachchi H.M."/>
            <person name="Berlin A."/>
            <person name="Chapman S.B."/>
            <person name="Gearin G."/>
            <person name="Goldberg J."/>
            <person name="Griggs A."/>
            <person name="Gujja S."/>
            <person name="Hansen M."/>
            <person name="Heiman D."/>
            <person name="Howarth C."/>
            <person name="Larimer J."/>
            <person name="Lui A."/>
            <person name="MacDonald P.J.P."/>
            <person name="McCowen C."/>
            <person name="Montmayeur A."/>
            <person name="Murphy C."/>
            <person name="Neiman D."/>
            <person name="Pearson M."/>
            <person name="Priest M."/>
            <person name="Roberts A."/>
            <person name="Saif S."/>
            <person name="Shea T."/>
            <person name="Sisk P."/>
            <person name="Stolte C."/>
            <person name="Sykes S."/>
            <person name="Wortman J."/>
            <person name="Nusbaum C."/>
            <person name="Birren B."/>
        </authorList>
    </citation>
    <scope>NUCLEOTIDE SEQUENCE [LARGE SCALE GENOMIC DNA]</scope>
    <source>
        <strain evidence="14 15">ATCC 38327</strain>
    </source>
</reference>
<feature type="transmembrane region" description="Helical" evidence="12">
    <location>
        <begin position="162"/>
        <end position="184"/>
    </location>
</feature>
<sequence>MSNAIVSIPPSPGPDDSAYDDTVPTETTPILGGLPRSSNYDITSLSLAARTHLAGLAAVVVLALTVSITVWTRIITDVGFGDLYAWHPLLMSTAATLFVTAIAVAQAKPVFLRGLPLPGLRNFRPTVLHGYIAGTAIAFAVAALIVIIRVKSLGGEDQFSSPHGIAGLVAVILAALQAAGGVALRTAQPGQAWVKQVRSVHRNAGYVVAAALAVPLWFGIEYLDAGEGATAVVARRVGCGARDCRGARSAALRRADSRRHAMDAQQCAALAADAVMVPGRRVVLNGFVGT</sequence>
<evidence type="ECO:0000256" key="11">
    <source>
        <dbReference type="SAM" id="MobiDB-lite"/>
    </source>
</evidence>
<feature type="domain" description="Cytochrome b561" evidence="13">
    <location>
        <begin position="86"/>
        <end position="220"/>
    </location>
</feature>
<feature type="transmembrane region" description="Helical" evidence="12">
    <location>
        <begin position="84"/>
        <end position="105"/>
    </location>
</feature>
<organism evidence="14 15">
    <name type="scientific">Allomyces macrogynus (strain ATCC 38327)</name>
    <name type="common">Allomyces javanicus var. macrogynus</name>
    <dbReference type="NCBI Taxonomy" id="578462"/>
    <lineage>
        <taxon>Eukaryota</taxon>
        <taxon>Fungi</taxon>
        <taxon>Fungi incertae sedis</taxon>
        <taxon>Blastocladiomycota</taxon>
        <taxon>Blastocladiomycetes</taxon>
        <taxon>Blastocladiales</taxon>
        <taxon>Blastocladiaceae</taxon>
        <taxon>Allomyces</taxon>
    </lineage>
</organism>
<evidence type="ECO:0000256" key="8">
    <source>
        <dbReference type="ARBA" id="ARBA00022989"/>
    </source>
</evidence>
<dbReference type="OrthoDB" id="5587778at2759"/>
<gene>
    <name evidence="14" type="ORF">AMAG_12878</name>
</gene>
<dbReference type="GO" id="GO:0140575">
    <property type="term" value="F:transmembrane monodehydroascorbate reductase activity"/>
    <property type="evidence" value="ECO:0007669"/>
    <property type="project" value="InterPro"/>
</dbReference>
<evidence type="ECO:0000256" key="3">
    <source>
        <dbReference type="ARBA" id="ARBA00022448"/>
    </source>
</evidence>
<dbReference type="InterPro" id="IPR006593">
    <property type="entry name" value="Cyt_b561/ferric_Rdtase_TM"/>
</dbReference>
<evidence type="ECO:0000256" key="2">
    <source>
        <dbReference type="ARBA" id="ARBA00004141"/>
    </source>
</evidence>
<evidence type="ECO:0000256" key="5">
    <source>
        <dbReference type="ARBA" id="ARBA00022692"/>
    </source>
</evidence>
<dbReference type="GO" id="GO:0046872">
    <property type="term" value="F:metal ion binding"/>
    <property type="evidence" value="ECO:0007669"/>
    <property type="project" value="UniProtKB-KW"/>
</dbReference>